<feature type="chain" id="PRO_5041704499" description="Periplasmic protein" evidence="1">
    <location>
        <begin position="21"/>
        <end position="411"/>
    </location>
</feature>
<evidence type="ECO:0000313" key="3">
    <source>
        <dbReference type="EMBL" id="MDP2538882.1"/>
    </source>
</evidence>
<evidence type="ECO:0008006" key="6">
    <source>
        <dbReference type="Google" id="ProtNLM"/>
    </source>
</evidence>
<comment type="caution">
    <text evidence="3">The sequence shown here is derived from an EMBL/GenBank/DDBJ whole genome shotgun (WGS) entry which is preliminary data.</text>
</comment>
<reference evidence="3 5" key="1">
    <citation type="submission" date="2023-07" db="EMBL/GenBank/DDBJ databases">
        <title>Unpublished Manusciprt.</title>
        <authorList>
            <person name="Aydin F."/>
            <person name="Tarhane S."/>
            <person name="Saticioglu I.B."/>
            <person name="Karakaya E."/>
            <person name="Abay S."/>
            <person name="Guran O."/>
            <person name="Bozkurt E."/>
            <person name="Uzum N."/>
            <person name="Olgun K."/>
            <person name="Jablonski D."/>
        </authorList>
    </citation>
    <scope>NUCLEOTIDE SEQUENCE</scope>
    <source>
        <strain evidence="5">faydin-H75</strain>
        <strain evidence="3">Faydin-H76</strain>
    </source>
</reference>
<proteinExistence type="predicted"/>
<dbReference type="EMBL" id="JAUYZK010000004">
    <property type="protein sequence ID" value="MDP2538882.1"/>
    <property type="molecule type" value="Genomic_DNA"/>
</dbReference>
<evidence type="ECO:0000256" key="1">
    <source>
        <dbReference type="SAM" id="SignalP"/>
    </source>
</evidence>
<accession>A0AA90T9I2</accession>
<dbReference type="PROSITE" id="PS51257">
    <property type="entry name" value="PROKAR_LIPOPROTEIN"/>
    <property type="match status" value="1"/>
</dbReference>
<sequence>MKKWTALCMFLVLGSCSIFAKSYIISPLPLPKQEVVDITIDKCNEKCLEKLYSEGKIFSFVAKFKNDTHNIQLRANLAVALSEIDSFMQSSMYQDIKNSQIKIALLIPKKIVGRYSVASIDTILAYLMTRGGDFNFKVFDSGGESPSDLSEAYSRIEQEKYEFVIALLTQAGVENFIESTYVSIPTYIPTINKNQLINPSRLPSKLYFGGIDYKAQMQTIVTLAGSNPIVEYDDDSPVGLSLSETLDEMDSNIAYKSTISSQEAATFAKNLSFQEDFLQDSVIVLNTPVVKSGLMLSQLGFSKKKPLKILSTQINYNPSLLMLVLPKDRQNLYIINAIGNTNQKLIEYGSLLSSDLRYDWVNYSTAIGVEMFFNLKDPKINKFFSELINDNQVQYNNTIYRTRGSIFEPIE</sequence>
<dbReference type="EMBL" id="JAUPEV010000003">
    <property type="protein sequence ID" value="MDO7252839.1"/>
    <property type="molecule type" value="Genomic_DNA"/>
</dbReference>
<keyword evidence="1" id="KW-0732">Signal</keyword>
<reference evidence="2 4" key="3">
    <citation type="journal article" date="2024" name="Syst. Appl. Microbiol.">
        <title>Helicobacter cappadocius sp. nov., from lizards: The first psychrotrophic Helicobacter species.</title>
        <authorList>
            <person name="Aydin F."/>
            <person name="Tarhane S."/>
            <person name="Karakaya E."/>
            <person name="Abay S."/>
            <person name="Kayman T."/>
            <person name="Guran O."/>
            <person name="Bozkurt E."/>
            <person name="Uzum N."/>
            <person name="Avci A."/>
            <person name="Olgun K."/>
            <person name="Jablonski D."/>
            <person name="Guran C."/>
            <person name="Burcin Saticioglu I."/>
        </authorList>
    </citation>
    <scope>NUCLEOTIDE SEQUENCE [LARGE SCALE GENOMIC DNA]</scope>
    <source>
        <strain evidence="2">Faydin-H75</strain>
        <strain evidence="4">faydin-H76</strain>
    </source>
</reference>
<protein>
    <recommendedName>
        <fullName evidence="6">Periplasmic protein</fullName>
    </recommendedName>
</protein>
<organism evidence="3 4">
    <name type="scientific">Helicobacter cappadocius</name>
    <dbReference type="NCBI Taxonomy" id="3063998"/>
    <lineage>
        <taxon>Bacteria</taxon>
        <taxon>Pseudomonadati</taxon>
        <taxon>Campylobacterota</taxon>
        <taxon>Epsilonproteobacteria</taxon>
        <taxon>Campylobacterales</taxon>
        <taxon>Helicobacteraceae</taxon>
        <taxon>Helicobacter</taxon>
    </lineage>
</organism>
<evidence type="ECO:0000313" key="2">
    <source>
        <dbReference type="EMBL" id="MDO7252839.1"/>
    </source>
</evidence>
<dbReference type="Proteomes" id="UP001177258">
    <property type="component" value="Unassembled WGS sequence"/>
</dbReference>
<dbReference type="RefSeq" id="WP_305516685.1">
    <property type="nucleotide sequence ID" value="NZ_JAUPEV010000003.1"/>
</dbReference>
<feature type="signal peptide" evidence="1">
    <location>
        <begin position="1"/>
        <end position="20"/>
    </location>
</feature>
<evidence type="ECO:0000313" key="5">
    <source>
        <dbReference type="Proteomes" id="UP001240777"/>
    </source>
</evidence>
<reference evidence="2" key="2">
    <citation type="submission" date="2023-07" db="EMBL/GenBank/DDBJ databases">
        <authorList>
            <person name="Aydin F."/>
            <person name="Tarhane S."/>
            <person name="Saticioglu I.B."/>
            <person name="Karakaya E."/>
            <person name="Abay S."/>
            <person name="Guran O."/>
            <person name="Bozkurt E."/>
            <person name="Uzum N."/>
            <person name="Olgun K."/>
            <person name="Jablonski D."/>
        </authorList>
    </citation>
    <scope>NUCLEOTIDE SEQUENCE</scope>
    <source>
        <strain evidence="2">Faydin-H75</strain>
    </source>
</reference>
<gene>
    <name evidence="2" type="ORF">Q5I04_02785</name>
    <name evidence="3" type="ORF">Q5I06_03715</name>
</gene>
<name>A0AA90T9I2_9HELI</name>
<dbReference type="Proteomes" id="UP001240777">
    <property type="component" value="Unassembled WGS sequence"/>
</dbReference>
<keyword evidence="5" id="KW-1185">Reference proteome</keyword>
<dbReference type="AlphaFoldDB" id="A0AA90T9I2"/>
<evidence type="ECO:0000313" key="4">
    <source>
        <dbReference type="Proteomes" id="UP001177258"/>
    </source>
</evidence>